<keyword evidence="3" id="KW-1185">Reference proteome</keyword>
<dbReference type="EMBL" id="JAGFOA010000006">
    <property type="protein sequence ID" value="MBO3664786.1"/>
    <property type="molecule type" value="Genomic_DNA"/>
</dbReference>
<sequence length="294" mass="32417">MALFSRRRYSERTGLRPPARLERQFRELDERTRTAVWNVIHGALQQLGNASLINEVADDLYTSHYGGMLGISEPREYRTDAILNLQTDITRGEWPEVADALEAFYDAMRPAESYRPDQWSSSRFMLPQLVATFENDINATFAHHQVDHRMRNGAIIDIRGEAEAGAIDLALTPGGPFTAAQAHIEAALGALSNRRSPKPLEAIREAVHAAESAARVVTGEATLAEALKTLQRRNDLHPALARGWQALYGWSSDAGGVRHGDTTITEASVPLARWLVVSAAAFVSYLQAEHAPQA</sequence>
<dbReference type="Pfam" id="PF18863">
    <property type="entry name" value="AbiJ_NTD4"/>
    <property type="match status" value="1"/>
</dbReference>
<dbReference type="AlphaFoldDB" id="A0A939TS34"/>
<dbReference type="Proteomes" id="UP000680132">
    <property type="component" value="Unassembled WGS sequence"/>
</dbReference>
<evidence type="ECO:0000313" key="2">
    <source>
        <dbReference type="EMBL" id="MBO3664786.1"/>
    </source>
</evidence>
<organism evidence="2 3">
    <name type="scientific">Microbacterium stercoris</name>
    <dbReference type="NCBI Taxonomy" id="2820289"/>
    <lineage>
        <taxon>Bacteria</taxon>
        <taxon>Bacillati</taxon>
        <taxon>Actinomycetota</taxon>
        <taxon>Actinomycetes</taxon>
        <taxon>Micrococcales</taxon>
        <taxon>Microbacteriaceae</taxon>
        <taxon>Microbacterium</taxon>
    </lineage>
</organism>
<comment type="caution">
    <text evidence="2">The sequence shown here is derived from an EMBL/GenBank/DDBJ whole genome shotgun (WGS) entry which is preliminary data.</text>
</comment>
<dbReference type="InterPro" id="IPR049503">
    <property type="entry name" value="AbiJ_NTD4"/>
</dbReference>
<protein>
    <recommendedName>
        <fullName evidence="1">HEPN AbiJ-N-terminal domain-containing protein</fullName>
    </recommendedName>
</protein>
<reference evidence="2" key="1">
    <citation type="submission" date="2021-03" db="EMBL/GenBank/DDBJ databases">
        <title>Microbacterium sp. nov., a novel actinobacterium isolated from cow dung.</title>
        <authorList>
            <person name="Zhang L."/>
        </authorList>
    </citation>
    <scope>NUCLEOTIDE SEQUENCE</scope>
    <source>
        <strain evidence="2">NEAU-LLB</strain>
    </source>
</reference>
<gene>
    <name evidence="2" type="ORF">J5V96_14915</name>
</gene>
<dbReference type="RefSeq" id="WP_208504786.1">
    <property type="nucleotide sequence ID" value="NZ_JAGFOA010000006.1"/>
</dbReference>
<accession>A0A939TS34</accession>
<evidence type="ECO:0000259" key="1">
    <source>
        <dbReference type="Pfam" id="PF18863"/>
    </source>
</evidence>
<proteinExistence type="predicted"/>
<feature type="domain" description="HEPN AbiJ-N-terminal" evidence="1">
    <location>
        <begin position="7"/>
        <end position="171"/>
    </location>
</feature>
<evidence type="ECO:0000313" key="3">
    <source>
        <dbReference type="Proteomes" id="UP000680132"/>
    </source>
</evidence>
<name>A0A939TS34_9MICO</name>